<sequence length="184" mass="20090">MAIFPQGSCTPNFNGDGTPYWIYPNVKVLKQNEDFVPEDFSACLVVNGDNCGNGCTFVEGPGTLQVIGGAFSFTDPVLPGSCETTVTLKVDYQLTVGNDIECIFNFSRCFTETICCQLSCCDRERYTFTPSPNSIDVNVVFVRELPECPEATVLRIELVDPNLPQGTVTYIDCCDVTVPAVLVP</sequence>
<proteinExistence type="predicted"/>
<reference evidence="1 2" key="1">
    <citation type="submission" date="2019-07" db="EMBL/GenBank/DDBJ databases">
        <title>Genome sequence of 2 isolates from Red Sea Mangroves.</title>
        <authorList>
            <person name="Sefrji F."/>
            <person name="Michoud G."/>
            <person name="Merlino G."/>
            <person name="Daffonchio D."/>
        </authorList>
    </citation>
    <scope>NUCLEOTIDE SEQUENCE [LARGE SCALE GENOMIC DNA]</scope>
    <source>
        <strain evidence="1 2">R1DC41</strain>
    </source>
</reference>
<accession>A0A7S8HGJ9</accession>
<dbReference type="KEGG" id="mcui:G8O30_12040"/>
<dbReference type="AlphaFoldDB" id="A0A7S8HGJ9"/>
<protein>
    <submittedName>
        <fullName evidence="1">Uncharacterized protein</fullName>
    </submittedName>
</protein>
<evidence type="ECO:0000313" key="2">
    <source>
        <dbReference type="Proteomes" id="UP000593626"/>
    </source>
</evidence>
<organism evidence="1 2">
    <name type="scientific">Mangrovibacillus cuniculi</name>
    <dbReference type="NCBI Taxonomy" id="2593652"/>
    <lineage>
        <taxon>Bacteria</taxon>
        <taxon>Bacillati</taxon>
        <taxon>Bacillota</taxon>
        <taxon>Bacilli</taxon>
        <taxon>Bacillales</taxon>
        <taxon>Bacillaceae</taxon>
        <taxon>Mangrovibacillus</taxon>
    </lineage>
</organism>
<dbReference type="RefSeq" id="WP_239672304.1">
    <property type="nucleotide sequence ID" value="NZ_CP049742.1"/>
</dbReference>
<evidence type="ECO:0000313" key="1">
    <source>
        <dbReference type="EMBL" id="QPC47631.1"/>
    </source>
</evidence>
<gene>
    <name evidence="1" type="ORF">G8O30_12040</name>
</gene>
<keyword evidence="2" id="KW-1185">Reference proteome</keyword>
<dbReference type="EMBL" id="CP049742">
    <property type="protein sequence ID" value="QPC47631.1"/>
    <property type="molecule type" value="Genomic_DNA"/>
</dbReference>
<name>A0A7S8HGJ9_9BACI</name>
<dbReference type="Proteomes" id="UP000593626">
    <property type="component" value="Chromosome"/>
</dbReference>